<proteinExistence type="predicted"/>
<dbReference type="Proteomes" id="UP001596483">
    <property type="component" value="Unassembled WGS sequence"/>
</dbReference>
<feature type="signal peptide" evidence="2">
    <location>
        <begin position="1"/>
        <end position="24"/>
    </location>
</feature>
<feature type="compositionally biased region" description="Acidic residues" evidence="1">
    <location>
        <begin position="106"/>
        <end position="119"/>
    </location>
</feature>
<comment type="caution">
    <text evidence="4">The sequence shown here is derived from an EMBL/GenBank/DDBJ whole genome shotgun (WGS) entry which is preliminary data.</text>
</comment>
<evidence type="ECO:0000256" key="2">
    <source>
        <dbReference type="SAM" id="SignalP"/>
    </source>
</evidence>
<dbReference type="Gene3D" id="3.10.450.40">
    <property type="match status" value="2"/>
</dbReference>
<accession>A0ABW2NAK8</accession>
<feature type="domain" description="PepSY" evidence="3">
    <location>
        <begin position="128"/>
        <end position="185"/>
    </location>
</feature>
<feature type="domain" description="PepSY" evidence="3">
    <location>
        <begin position="48"/>
        <end position="104"/>
    </location>
</feature>
<dbReference type="RefSeq" id="WP_198304074.1">
    <property type="nucleotide sequence ID" value="NZ_JBHTCT010000007.1"/>
</dbReference>
<feature type="compositionally biased region" description="Basic and acidic residues" evidence="1">
    <location>
        <begin position="94"/>
        <end position="105"/>
    </location>
</feature>
<dbReference type="EMBL" id="JBHTCT010000007">
    <property type="protein sequence ID" value="MFC7364304.1"/>
    <property type="molecule type" value="Genomic_DNA"/>
</dbReference>
<sequence>MKKRWFIAPVAAGVLTIGGMAAFAEDTGKLAPVETAAAKVKQVASDWISEDEAQSIALEAAGGGEVREMELDRDDQEYEFEIRGESGEVEVKIDAKSGKVLKTEQDDQDDDQDDRDDDDRQAAPDNLISENEAIKIAKGKAGSGAEVIEAELDEDDGRWNYEVELRDDKFEYEVDIDAENGNIIDFEKDED</sequence>
<dbReference type="Pfam" id="PF03413">
    <property type="entry name" value="PepSY"/>
    <property type="match status" value="2"/>
</dbReference>
<evidence type="ECO:0000313" key="4">
    <source>
        <dbReference type="EMBL" id="MFC7364304.1"/>
    </source>
</evidence>
<name>A0ABW2NAK8_9BACL</name>
<feature type="region of interest" description="Disordered" evidence="1">
    <location>
        <begin position="94"/>
        <end position="133"/>
    </location>
</feature>
<dbReference type="InterPro" id="IPR025711">
    <property type="entry name" value="PepSY"/>
</dbReference>
<protein>
    <submittedName>
        <fullName evidence="4">PepSY domain-containing protein</fullName>
    </submittedName>
</protein>
<evidence type="ECO:0000259" key="3">
    <source>
        <dbReference type="Pfam" id="PF03413"/>
    </source>
</evidence>
<evidence type="ECO:0000256" key="1">
    <source>
        <dbReference type="SAM" id="MobiDB-lite"/>
    </source>
</evidence>
<feature type="chain" id="PRO_5047108165" evidence="2">
    <location>
        <begin position="25"/>
        <end position="191"/>
    </location>
</feature>
<organism evidence="4 5">
    <name type="scientific">Bhargavaea changchunensis</name>
    <dbReference type="NCBI Taxonomy" id="2134037"/>
    <lineage>
        <taxon>Bacteria</taxon>
        <taxon>Bacillati</taxon>
        <taxon>Bacillota</taxon>
        <taxon>Bacilli</taxon>
        <taxon>Bacillales</taxon>
        <taxon>Caryophanaceae</taxon>
        <taxon>Bhargavaea</taxon>
    </lineage>
</organism>
<keyword evidence="2" id="KW-0732">Signal</keyword>
<keyword evidence="5" id="KW-1185">Reference proteome</keyword>
<reference evidence="5" key="1">
    <citation type="journal article" date="2019" name="Int. J. Syst. Evol. Microbiol.">
        <title>The Global Catalogue of Microorganisms (GCM) 10K type strain sequencing project: providing services to taxonomists for standard genome sequencing and annotation.</title>
        <authorList>
            <consortium name="The Broad Institute Genomics Platform"/>
            <consortium name="The Broad Institute Genome Sequencing Center for Infectious Disease"/>
            <person name="Wu L."/>
            <person name="Ma J."/>
        </authorList>
    </citation>
    <scope>NUCLEOTIDE SEQUENCE [LARGE SCALE GENOMIC DNA]</scope>
    <source>
        <strain evidence="5">JCM 4738</strain>
    </source>
</reference>
<gene>
    <name evidence="4" type="ORF">ACFQQH_03895</name>
</gene>
<evidence type="ECO:0000313" key="5">
    <source>
        <dbReference type="Proteomes" id="UP001596483"/>
    </source>
</evidence>